<sequence>MVIFGIGQVTGSLLIGQIIDRRGSKYVSMLNCGIILIMTFCTLAFLGINKFNMLAFLMTFIWGIQDAFVNIHCFEILGFEFDNNSEPFSIFNMAQALGVFIFQIIESVIDSRIKYMIYTGFIGLIGLYSCGLTYFFDFREHNSQPMEVRISKINISLQQKEQNFDEHRV</sequence>
<keyword evidence="1" id="KW-0812">Transmembrane</keyword>
<evidence type="ECO:0000313" key="2">
    <source>
        <dbReference type="EMBL" id="CDW90746.1"/>
    </source>
</evidence>
<feature type="transmembrane region" description="Helical" evidence="1">
    <location>
        <begin position="26"/>
        <end position="48"/>
    </location>
</feature>
<proteinExistence type="predicted"/>
<evidence type="ECO:0000313" key="3">
    <source>
        <dbReference type="Proteomes" id="UP000039865"/>
    </source>
</evidence>
<reference evidence="2 3" key="1">
    <citation type="submission" date="2014-06" db="EMBL/GenBank/DDBJ databases">
        <authorList>
            <person name="Swart Estienne"/>
        </authorList>
    </citation>
    <scope>NUCLEOTIDE SEQUENCE [LARGE SCALE GENOMIC DNA]</scope>
    <source>
        <strain evidence="2 3">130c</strain>
    </source>
</reference>
<dbReference type="InParanoid" id="A0A078B929"/>
<keyword evidence="1" id="KW-1133">Transmembrane helix</keyword>
<name>A0A078B929_STYLE</name>
<accession>A0A078B929</accession>
<dbReference type="InterPro" id="IPR036259">
    <property type="entry name" value="MFS_trans_sf"/>
</dbReference>
<keyword evidence="3" id="KW-1185">Reference proteome</keyword>
<evidence type="ECO:0000256" key="1">
    <source>
        <dbReference type="SAM" id="Phobius"/>
    </source>
</evidence>
<evidence type="ECO:0008006" key="4">
    <source>
        <dbReference type="Google" id="ProtNLM"/>
    </source>
</evidence>
<dbReference type="AlphaFoldDB" id="A0A078B929"/>
<organism evidence="2 3">
    <name type="scientific">Stylonychia lemnae</name>
    <name type="common">Ciliate</name>
    <dbReference type="NCBI Taxonomy" id="5949"/>
    <lineage>
        <taxon>Eukaryota</taxon>
        <taxon>Sar</taxon>
        <taxon>Alveolata</taxon>
        <taxon>Ciliophora</taxon>
        <taxon>Intramacronucleata</taxon>
        <taxon>Spirotrichea</taxon>
        <taxon>Stichotrichia</taxon>
        <taxon>Sporadotrichida</taxon>
        <taxon>Oxytrichidae</taxon>
        <taxon>Stylonychinae</taxon>
        <taxon>Stylonychia</taxon>
    </lineage>
</organism>
<feature type="transmembrane region" description="Helical" evidence="1">
    <location>
        <begin position="115"/>
        <end position="136"/>
    </location>
</feature>
<keyword evidence="1" id="KW-0472">Membrane</keyword>
<gene>
    <name evidence="2" type="primary">Contig1822.g1976</name>
    <name evidence="2" type="ORF">STYLEM_19893</name>
</gene>
<protein>
    <recommendedName>
        <fullName evidence="4">Major facilitator superfamily protein</fullName>
    </recommendedName>
</protein>
<dbReference type="EMBL" id="CCKQ01018765">
    <property type="protein sequence ID" value="CDW90746.1"/>
    <property type="molecule type" value="Genomic_DNA"/>
</dbReference>
<dbReference type="Gene3D" id="1.20.1250.20">
    <property type="entry name" value="MFS general substrate transporter like domains"/>
    <property type="match status" value="1"/>
</dbReference>
<feature type="transmembrane region" description="Helical" evidence="1">
    <location>
        <begin position="90"/>
        <end position="109"/>
    </location>
</feature>
<dbReference type="SUPFAM" id="SSF103473">
    <property type="entry name" value="MFS general substrate transporter"/>
    <property type="match status" value="1"/>
</dbReference>
<dbReference type="Proteomes" id="UP000039865">
    <property type="component" value="Unassembled WGS sequence"/>
</dbReference>
<dbReference type="OrthoDB" id="196103at2759"/>